<dbReference type="RefSeq" id="YP_001469043.1">
    <property type="nucleotide sequence ID" value="NC_009817.1"/>
</dbReference>
<dbReference type="EMBL" id="DQ535032">
    <property type="protein sequence ID" value="ABG21587.1"/>
    <property type="molecule type" value="Genomic_DNA"/>
</dbReference>
<dbReference type="KEGG" id="vg:5601951"/>
<sequence length="136" mass="14026">MANLDYSVDIQGIMTKDALSREGATLSGIAQAGKAAYKKTPEMLNKAKGMAYENVPFAKKVGNLSKSKVGLGAGMTALAVAPVAISAADSATRVSDYAPYAGASQPMQTDISALTNNNTNDAYSVNTSGITNATYH</sequence>
<gene>
    <name evidence="1" type="ORF">KSY1p045</name>
</gene>
<keyword evidence="2" id="KW-1185">Reference proteome</keyword>
<proteinExistence type="predicted"/>
<reference evidence="1 2" key="1">
    <citation type="journal article" date="2007" name="Virology">
        <title>KSY1, a lactococcal phage with a T7-like transcription.</title>
        <authorList>
            <person name="Chopin A."/>
            <person name="Deveau H."/>
            <person name="Ehrlich S.D."/>
            <person name="Moineau S."/>
            <person name="Chopin M.C."/>
        </authorList>
    </citation>
    <scope>NUCLEOTIDE SEQUENCE</scope>
</reference>
<dbReference type="GeneID" id="5601951"/>
<evidence type="ECO:0000313" key="2">
    <source>
        <dbReference type="Proteomes" id="UP000000714"/>
    </source>
</evidence>
<dbReference type="Proteomes" id="UP000000714">
    <property type="component" value="Segment"/>
</dbReference>
<name>A6MAA9_9CAUD</name>
<organism evidence="1 2">
    <name type="scientific">Lactococcus phage KSY1</name>
    <dbReference type="NCBI Taxonomy" id="2913972"/>
    <lineage>
        <taxon>Viruses</taxon>
        <taxon>Duplodnaviria</taxon>
        <taxon>Heunggongvirae</taxon>
        <taxon>Uroviricota</taxon>
        <taxon>Caudoviricetes</taxon>
        <taxon>Chopinvirus</taxon>
        <taxon>Chopinvirus KSY1</taxon>
    </lineage>
</organism>
<accession>A6MAA9</accession>
<evidence type="ECO:0000313" key="1">
    <source>
        <dbReference type="EMBL" id="ABG21587.1"/>
    </source>
</evidence>
<protein>
    <submittedName>
        <fullName evidence="1">Gp045</fullName>
    </submittedName>
</protein>